<dbReference type="Proteomes" id="UP000267289">
    <property type="component" value="Unassembled WGS sequence"/>
</dbReference>
<proteinExistence type="predicted"/>
<reference evidence="3 4" key="1">
    <citation type="submission" date="2018-09" db="EMBL/GenBank/DDBJ databases">
        <authorList>
            <person name="Tagini F."/>
        </authorList>
    </citation>
    <scope>NUCLEOTIDE SEQUENCE [LARGE SCALE GENOMIC DNA]</scope>
    <source>
        <strain evidence="3 4">MK13</strain>
    </source>
</reference>
<keyword evidence="4" id="KW-1185">Reference proteome</keyword>
<name>A0A498QIP7_9MYCO</name>
<evidence type="ECO:0000256" key="1">
    <source>
        <dbReference type="SAM" id="MobiDB-lite"/>
    </source>
</evidence>
<sequence>MARFYDGLGVAHQGALAHLTAIGHPYGLLTTGLAPQEPGNHGVSDALLYGSPGIEASTPQQLHLNTGHVYAMETPDDPIQWTYDSKAIVHNLPSGLAQLLGFGADATGTGDFGPNPATDPNSLTWPLVRPPCPMGTAGL</sequence>
<dbReference type="Pfam" id="PF06259">
    <property type="entry name" value="Abhydrolase_8"/>
    <property type="match status" value="1"/>
</dbReference>
<protein>
    <recommendedName>
        <fullName evidence="2">DUF1023 domain-containing protein</fullName>
    </recommendedName>
</protein>
<dbReference type="InterPro" id="IPR010427">
    <property type="entry name" value="DUF1023"/>
</dbReference>
<evidence type="ECO:0000313" key="3">
    <source>
        <dbReference type="EMBL" id="VBA45018.1"/>
    </source>
</evidence>
<dbReference type="EMBL" id="UPHQ01000282">
    <property type="protein sequence ID" value="VBA45018.1"/>
    <property type="molecule type" value="Genomic_DNA"/>
</dbReference>
<feature type="region of interest" description="Disordered" evidence="1">
    <location>
        <begin position="119"/>
        <end position="139"/>
    </location>
</feature>
<gene>
    <name evidence="3" type="ORF">LAUMK13_05318</name>
</gene>
<accession>A0A498QIP7</accession>
<organism evidence="3 4">
    <name type="scientific">Mycobacterium innocens</name>
    <dbReference type="NCBI Taxonomy" id="2341083"/>
    <lineage>
        <taxon>Bacteria</taxon>
        <taxon>Bacillati</taxon>
        <taxon>Actinomycetota</taxon>
        <taxon>Actinomycetes</taxon>
        <taxon>Mycobacteriales</taxon>
        <taxon>Mycobacteriaceae</taxon>
        <taxon>Mycobacterium</taxon>
    </lineage>
</organism>
<dbReference type="AlphaFoldDB" id="A0A498QIP7"/>
<evidence type="ECO:0000313" key="4">
    <source>
        <dbReference type="Proteomes" id="UP000267289"/>
    </source>
</evidence>
<evidence type="ECO:0000259" key="2">
    <source>
        <dbReference type="Pfam" id="PF06259"/>
    </source>
</evidence>
<feature type="domain" description="DUF1023" evidence="2">
    <location>
        <begin position="14"/>
        <end position="81"/>
    </location>
</feature>